<dbReference type="GO" id="GO:0005525">
    <property type="term" value="F:GTP binding"/>
    <property type="evidence" value="ECO:0007669"/>
    <property type="project" value="InterPro"/>
</dbReference>
<dbReference type="CDD" id="cd00882">
    <property type="entry name" value="Ras_like_GTPase"/>
    <property type="match status" value="1"/>
</dbReference>
<keyword evidence="2" id="KW-0812">Transmembrane</keyword>
<keyword evidence="2" id="KW-1133">Transmembrane helix</keyword>
<reference evidence="4 5" key="1">
    <citation type="journal article" date="2018" name="Evol. Lett.">
        <title>Horizontal gene cluster transfer increased hallucinogenic mushroom diversity.</title>
        <authorList>
            <person name="Reynolds H.T."/>
            <person name="Vijayakumar V."/>
            <person name="Gluck-Thaler E."/>
            <person name="Korotkin H.B."/>
            <person name="Matheny P.B."/>
            <person name="Slot J.C."/>
        </authorList>
    </citation>
    <scope>NUCLEOTIDE SEQUENCE [LARGE SCALE GENOMIC DNA]</scope>
    <source>
        <strain evidence="4 5">2629</strain>
    </source>
</reference>
<feature type="transmembrane region" description="Helical" evidence="2">
    <location>
        <begin position="21"/>
        <end position="41"/>
    </location>
</feature>
<dbReference type="Proteomes" id="UP000284842">
    <property type="component" value="Unassembled WGS sequence"/>
</dbReference>
<feature type="coiled-coil region" evidence="1">
    <location>
        <begin position="706"/>
        <end position="733"/>
    </location>
</feature>
<organism evidence="4 5">
    <name type="scientific">Panaeolus cyanescens</name>
    <dbReference type="NCBI Taxonomy" id="181874"/>
    <lineage>
        <taxon>Eukaryota</taxon>
        <taxon>Fungi</taxon>
        <taxon>Dikarya</taxon>
        <taxon>Basidiomycota</taxon>
        <taxon>Agaricomycotina</taxon>
        <taxon>Agaricomycetes</taxon>
        <taxon>Agaricomycetidae</taxon>
        <taxon>Agaricales</taxon>
        <taxon>Agaricineae</taxon>
        <taxon>Galeropsidaceae</taxon>
        <taxon>Panaeolus</taxon>
    </lineage>
</organism>
<dbReference type="OrthoDB" id="8954335at2759"/>
<evidence type="ECO:0000256" key="2">
    <source>
        <dbReference type="SAM" id="Phobius"/>
    </source>
</evidence>
<accession>A0A409YNP8</accession>
<evidence type="ECO:0000313" key="5">
    <source>
        <dbReference type="Proteomes" id="UP000284842"/>
    </source>
</evidence>
<dbReference type="InParanoid" id="A0A409YNP8"/>
<dbReference type="SUPFAM" id="SSF52540">
    <property type="entry name" value="P-loop containing nucleoside triphosphate hydrolases"/>
    <property type="match status" value="2"/>
</dbReference>
<feature type="transmembrane region" description="Helical" evidence="2">
    <location>
        <begin position="61"/>
        <end position="82"/>
    </location>
</feature>
<protein>
    <recommendedName>
        <fullName evidence="3">G domain-containing protein</fullName>
    </recommendedName>
</protein>
<comment type="caution">
    <text evidence="4">The sequence shown here is derived from an EMBL/GenBank/DDBJ whole genome shotgun (WGS) entry which is preliminary data.</text>
</comment>
<feature type="transmembrane region" description="Helical" evidence="2">
    <location>
        <begin position="264"/>
        <end position="287"/>
    </location>
</feature>
<feature type="transmembrane region" description="Helical" evidence="2">
    <location>
        <begin position="186"/>
        <end position="205"/>
    </location>
</feature>
<keyword evidence="1" id="KW-0175">Coiled coil</keyword>
<dbReference type="AlphaFoldDB" id="A0A409YNP8"/>
<feature type="transmembrane region" description="Helical" evidence="2">
    <location>
        <begin position="392"/>
        <end position="411"/>
    </location>
</feature>
<feature type="transmembrane region" description="Helical" evidence="2">
    <location>
        <begin position="327"/>
        <end position="346"/>
    </location>
</feature>
<dbReference type="Gene3D" id="3.40.50.300">
    <property type="entry name" value="P-loop containing nucleotide triphosphate hydrolases"/>
    <property type="match status" value="2"/>
</dbReference>
<dbReference type="InterPro" id="IPR027417">
    <property type="entry name" value="P-loop_NTPase"/>
</dbReference>
<evidence type="ECO:0000259" key="3">
    <source>
        <dbReference type="Pfam" id="PF01926"/>
    </source>
</evidence>
<proteinExistence type="predicted"/>
<dbReference type="PANTHER" id="PTHR35043:SF7">
    <property type="entry name" value="TRANSCRIPTION FACTOR DOMAIN-CONTAINING PROTEIN"/>
    <property type="match status" value="1"/>
</dbReference>
<feature type="domain" description="G" evidence="3">
    <location>
        <begin position="459"/>
        <end position="536"/>
    </location>
</feature>
<feature type="transmembrane region" description="Helical" evidence="2">
    <location>
        <begin position="156"/>
        <end position="174"/>
    </location>
</feature>
<sequence>MHSCLNTLIDVGDAEPTCQRSLWKVIWSCLATLFACTWVAIHPNIAQDRETPCVVVWRRAGLMLSMIIVPEMVVCWALRQFVLASYIATKHKDDGWTRTHGFFVIMGGFCYYSKTGNRETLTYEKMLELQEQNQIEWPKGSIVTSKVIEDRSKADWLTKSIVLIQTFWFCIQLFTRLGQHLVVTELEISTLAFAALNFIVYLLWWNKPFDVRSQILVRGTNDPERFDPQAPATPYPLQEYSAWSYLSDKWTHFKESCRTARNNIGLIVFIPAIFYGVFIAPFSTLYVEHGVDPSQSSLTSKKRAYEEQPLDKTEHGWCMRQLFSSSAQWVLVSVVAIIFGGIHLIAWPFHFPSGVEKWLWRGSAIALVSPAISLVIYLAVDKGNKIPLPHGVHSILLGLLMGLMFFMAIAYHGWTPRATPSVNSDAQSEPSSSRATFDIRSTQLKTVQRHTAQRHDKVILLLGPTGAGKSNFIERLAAEKLNISTGSLERGTNSIELYRLMNHPIWADRIVLVDTPGFRDSTLSEYGSIKAIREWILAHKILRVHALFYFDRISYTPRGGDKECWEIFMHLCGEGLAGRACLVTTTWDEVGHKEGRSTETAEKSILQAEKKCEVLTSHWKSYMEKGLQLHKFYNTPASGMEILTASLKLEDYSTRFNLENKKFRLELPPIEQFIFQLLNTKHRSVTMARDQIVQDIEVLREAGEATDLEEQKLDQYNVDLKRLAEELSHFTRAKDIPVDDVPESPEPATQDGVLVGSPTSAIRWQLDPIVLENLVTELHQTVDIISSTDIRSEDIVIVMMGPTGTGKTTFIESFIGRERGHRLAAGTVDVLCVKIPIQETQRNLILVDTPGFDDPDKNDAEILDIIAKWLESTYRRGIMLTGLIYFHRITDIRHDVGIQNTMNIFHRLVGPSAVEQVALVTTMWNDIRDKQIGVEREEQLVNNHWRPLIKLKAMTGRLDSENRETAIDTMRSILGRGTKPIVLQLQDELVNKKKSLPSTSAGKVAFTRAEAKRYRLRQLGTQLGTGR</sequence>
<gene>
    <name evidence="4" type="ORF">CVT24_011839</name>
</gene>
<dbReference type="EMBL" id="NHTK01000902">
    <property type="protein sequence ID" value="PPR04717.1"/>
    <property type="molecule type" value="Genomic_DNA"/>
</dbReference>
<evidence type="ECO:0000313" key="4">
    <source>
        <dbReference type="EMBL" id="PPR04717.1"/>
    </source>
</evidence>
<keyword evidence="2" id="KW-0472">Membrane</keyword>
<dbReference type="PANTHER" id="PTHR35043">
    <property type="entry name" value="TRANSCRIPTION FACTOR DOMAIN-CONTAINING PROTEIN"/>
    <property type="match status" value="1"/>
</dbReference>
<feature type="transmembrane region" description="Helical" evidence="2">
    <location>
        <begin position="358"/>
        <end position="380"/>
    </location>
</feature>
<dbReference type="Pfam" id="PF01926">
    <property type="entry name" value="MMR_HSR1"/>
    <property type="match status" value="1"/>
</dbReference>
<name>A0A409YNP8_9AGAR</name>
<keyword evidence="5" id="KW-1185">Reference proteome</keyword>
<evidence type="ECO:0000256" key="1">
    <source>
        <dbReference type="SAM" id="Coils"/>
    </source>
</evidence>
<dbReference type="InterPro" id="IPR006073">
    <property type="entry name" value="GTP-bd"/>
</dbReference>